<dbReference type="RefSeq" id="XP_013245637.1">
    <property type="nucleotide sequence ID" value="XM_013390183.1"/>
</dbReference>
<dbReference type="HOGENOM" id="CLU_1972005_0_0_1"/>
<evidence type="ECO:0000313" key="2">
    <source>
        <dbReference type="EMBL" id="KDN52798.1"/>
    </source>
</evidence>
<proteinExistence type="predicted"/>
<reference evidence="2 3" key="1">
    <citation type="submission" date="2014-05" db="EMBL/GenBank/DDBJ databases">
        <title>Draft genome sequence of a rare smut relative, Tilletiaria anomala UBC 951.</title>
        <authorList>
            <consortium name="DOE Joint Genome Institute"/>
            <person name="Toome M."/>
            <person name="Kuo A."/>
            <person name="Henrissat B."/>
            <person name="Lipzen A."/>
            <person name="Tritt A."/>
            <person name="Yoshinaga Y."/>
            <person name="Zane M."/>
            <person name="Barry K."/>
            <person name="Grigoriev I.V."/>
            <person name="Spatafora J.W."/>
            <person name="Aimea M.C."/>
        </authorList>
    </citation>
    <scope>NUCLEOTIDE SEQUENCE [LARGE SCALE GENOMIC DNA]</scope>
    <source>
        <strain evidence="2 3">UBC 951</strain>
    </source>
</reference>
<name>A0A066WJR6_TILAU</name>
<dbReference type="Proteomes" id="UP000027361">
    <property type="component" value="Unassembled WGS sequence"/>
</dbReference>
<dbReference type="InterPro" id="IPR013944">
    <property type="entry name" value="OxRdtase_put_C"/>
</dbReference>
<keyword evidence="3" id="KW-1185">Reference proteome</keyword>
<comment type="caution">
    <text evidence="2">The sequence shown here is derived from an EMBL/GenBank/DDBJ whole genome shotgun (WGS) entry which is preliminary data.</text>
</comment>
<dbReference type="InParanoid" id="A0A066WJR6"/>
<dbReference type="STRING" id="1037660.A0A066WJR6"/>
<organism evidence="2 3">
    <name type="scientific">Tilletiaria anomala (strain ATCC 24038 / CBS 436.72 / UBC 951)</name>
    <dbReference type="NCBI Taxonomy" id="1037660"/>
    <lineage>
        <taxon>Eukaryota</taxon>
        <taxon>Fungi</taxon>
        <taxon>Dikarya</taxon>
        <taxon>Basidiomycota</taxon>
        <taxon>Ustilaginomycotina</taxon>
        <taxon>Exobasidiomycetes</taxon>
        <taxon>Georgefischeriales</taxon>
        <taxon>Tilletiariaceae</taxon>
        <taxon>Tilletiaria</taxon>
    </lineage>
</organism>
<sequence>MMRYLRDVQRVRRTIRQGRMQVMCVNARYYMTYENARMLGWWSNQQPCEPVFEQATPFVDVNRYVVGASVSVPLILSDARAGATIMATKSSGAVSTYITVEHCERAGQLRAKRFNKPFVPPWSICPA</sequence>
<dbReference type="EMBL" id="JMSN01000006">
    <property type="protein sequence ID" value="KDN52798.1"/>
    <property type="molecule type" value="Genomic_DNA"/>
</dbReference>
<evidence type="ECO:0000259" key="1">
    <source>
        <dbReference type="Pfam" id="PF08635"/>
    </source>
</evidence>
<feature type="domain" description="Oxidoreductase putative C-terminal" evidence="1">
    <location>
        <begin position="3"/>
        <end position="72"/>
    </location>
</feature>
<evidence type="ECO:0000313" key="3">
    <source>
        <dbReference type="Proteomes" id="UP000027361"/>
    </source>
</evidence>
<gene>
    <name evidence="2" type="ORF">K437DRAFT_253725</name>
</gene>
<dbReference type="Pfam" id="PF08635">
    <property type="entry name" value="ox_reductase_C"/>
    <property type="match status" value="1"/>
</dbReference>
<accession>A0A066WJR6</accession>
<dbReference type="GeneID" id="25263656"/>
<protein>
    <recommendedName>
        <fullName evidence="1">Oxidoreductase putative C-terminal domain-containing protein</fullName>
    </recommendedName>
</protein>
<dbReference type="AlphaFoldDB" id="A0A066WJR6"/>